<dbReference type="InterPro" id="IPR024432">
    <property type="entry name" value="Put_RecE_PDDEXK-like_dom"/>
</dbReference>
<name>A0A5S9MDH9_BACIA</name>
<evidence type="ECO:0000313" key="2">
    <source>
        <dbReference type="EMBL" id="BBP90991.1"/>
    </source>
</evidence>
<organism evidence="2 3">
    <name type="scientific">Bacillus safensis</name>
    <dbReference type="NCBI Taxonomy" id="561879"/>
    <lineage>
        <taxon>Bacteria</taxon>
        <taxon>Bacillati</taxon>
        <taxon>Bacillota</taxon>
        <taxon>Bacilli</taxon>
        <taxon>Bacillales</taxon>
        <taxon>Bacillaceae</taxon>
        <taxon>Bacillus</taxon>
    </lineage>
</organism>
<gene>
    <name evidence="2" type="ORF">BsIDN1_46090</name>
</gene>
<reference evidence="2 3" key="1">
    <citation type="submission" date="2019-12" db="EMBL/GenBank/DDBJ databases">
        <title>Full genome sequence of a Bacillus safensis strain isolated from commercially available natto in Indonesia.</title>
        <authorList>
            <person name="Yoshida M."/>
            <person name="Uomi M."/>
            <person name="Waturangi D."/>
            <person name="Ekaputri J.J."/>
            <person name="Setiamarga D.H.E."/>
        </authorList>
    </citation>
    <scope>NUCLEOTIDE SEQUENCE [LARGE SCALE GENOMIC DNA]</scope>
    <source>
        <strain evidence="2 3">IDN1</strain>
    </source>
</reference>
<feature type="domain" description="Putative exodeoxyribonuclease 8 PDDEXK-like" evidence="1">
    <location>
        <begin position="1"/>
        <end position="80"/>
    </location>
</feature>
<proteinExistence type="predicted"/>
<dbReference type="InterPro" id="IPR011604">
    <property type="entry name" value="PDDEXK-like_dom_sf"/>
</dbReference>
<accession>A0A5S9MDH9</accession>
<evidence type="ECO:0000259" key="1">
    <source>
        <dbReference type="Pfam" id="PF12684"/>
    </source>
</evidence>
<dbReference type="EMBL" id="AP021906">
    <property type="protein sequence ID" value="BBP90991.1"/>
    <property type="molecule type" value="Genomic_DNA"/>
</dbReference>
<evidence type="ECO:0000313" key="3">
    <source>
        <dbReference type="Proteomes" id="UP000464658"/>
    </source>
</evidence>
<sequence length="95" mass="11125">MALYAEIERQEAGRSEWLEPLIVAISKEDPPDKAVINIDESRMEIELADIEKKNMERIVQVKHGGERPRRCEKCKYCRSTNRLNRIIHFSELVNS</sequence>
<protein>
    <recommendedName>
        <fullName evidence="1">Putative exodeoxyribonuclease 8 PDDEXK-like domain-containing protein</fullName>
    </recommendedName>
</protein>
<dbReference type="Gene3D" id="3.90.320.10">
    <property type="match status" value="1"/>
</dbReference>
<dbReference type="Proteomes" id="UP000464658">
    <property type="component" value="Chromosome"/>
</dbReference>
<dbReference type="Pfam" id="PF12684">
    <property type="entry name" value="DUF3799"/>
    <property type="match status" value="1"/>
</dbReference>
<dbReference type="AlphaFoldDB" id="A0A5S9MDH9"/>